<organism evidence="7 8">
    <name type="scientific">Potamilus streckersoni</name>
    <dbReference type="NCBI Taxonomy" id="2493646"/>
    <lineage>
        <taxon>Eukaryota</taxon>
        <taxon>Metazoa</taxon>
        <taxon>Spiralia</taxon>
        <taxon>Lophotrochozoa</taxon>
        <taxon>Mollusca</taxon>
        <taxon>Bivalvia</taxon>
        <taxon>Autobranchia</taxon>
        <taxon>Heteroconchia</taxon>
        <taxon>Palaeoheterodonta</taxon>
        <taxon>Unionida</taxon>
        <taxon>Unionoidea</taxon>
        <taxon>Unionidae</taxon>
        <taxon>Ambleminae</taxon>
        <taxon>Lampsilini</taxon>
        <taxon>Potamilus</taxon>
    </lineage>
</organism>
<dbReference type="EMBL" id="JAEAOA010001107">
    <property type="protein sequence ID" value="KAK3580650.1"/>
    <property type="molecule type" value="Genomic_DNA"/>
</dbReference>
<evidence type="ECO:0000259" key="6">
    <source>
        <dbReference type="PROSITE" id="PS50089"/>
    </source>
</evidence>
<evidence type="ECO:0000256" key="1">
    <source>
        <dbReference type="ARBA" id="ARBA00006672"/>
    </source>
</evidence>
<dbReference type="CDD" id="cd00022">
    <property type="entry name" value="BIR"/>
    <property type="match status" value="2"/>
</dbReference>
<dbReference type="InterPro" id="IPR050784">
    <property type="entry name" value="IAP"/>
</dbReference>
<dbReference type="Pfam" id="PF00653">
    <property type="entry name" value="BIR"/>
    <property type="match status" value="2"/>
</dbReference>
<reference evidence="7" key="2">
    <citation type="journal article" date="2021" name="Genome Biol. Evol.">
        <title>Developing a high-quality reference genome for a parasitic bivalve with doubly uniparental inheritance (Bivalvia: Unionida).</title>
        <authorList>
            <person name="Smith C.H."/>
        </authorList>
    </citation>
    <scope>NUCLEOTIDE SEQUENCE</scope>
    <source>
        <strain evidence="7">CHS0354</strain>
        <tissue evidence="7">Mantle</tissue>
    </source>
</reference>
<dbReference type="Gene3D" id="1.10.1170.10">
    <property type="entry name" value="Inhibitor Of Apoptosis Protein (2mihbC-IAP-1), Chain A"/>
    <property type="match status" value="2"/>
</dbReference>
<dbReference type="PANTHER" id="PTHR10044">
    <property type="entry name" value="INHIBITOR OF APOPTOSIS"/>
    <property type="match status" value="1"/>
</dbReference>
<dbReference type="Proteomes" id="UP001195483">
    <property type="component" value="Unassembled WGS sequence"/>
</dbReference>
<reference evidence="7" key="3">
    <citation type="submission" date="2023-05" db="EMBL/GenBank/DDBJ databases">
        <authorList>
            <person name="Smith C.H."/>
        </authorList>
    </citation>
    <scope>NUCLEOTIDE SEQUENCE</scope>
    <source>
        <strain evidence="7">CHS0354</strain>
        <tissue evidence="7">Mantle</tissue>
    </source>
</reference>
<comment type="similarity">
    <text evidence="1">Belongs to the IAP family.</text>
</comment>
<evidence type="ECO:0000256" key="2">
    <source>
        <dbReference type="ARBA" id="ARBA00022771"/>
    </source>
</evidence>
<sequence length="482" mass="54600">MDALGDAFVCKKEKNGIEDAHIIETFVVCDNETFYENPLVPNSGRNSAACEKEVCCTTKETTRYPQFSQNSTRLATFVHGLFFIEHQTLADLGFFYKGQGDGVCCYECGVSLSQWKRDDDPLLEHIRYSPECRYLSTIIDTTTLQDYKAQLLIIRGDESRQGATGVGLHVTSSQDERRKTRSPEYSSYNVRLSTFARFPAISGLDIKQIAAAGFYYTDHQDIVRCYACDGGLKQWEAGDDPWEEHSRWFPDCHHLKQSNYQMPEKKTKAEIGSIAHEKKTVASVENASLSEGLAQRLKTLTLKEQEPKQQEAELDMNTPAVLAVLHFGYSRKSAIMAINELRKRGTTTITANGIMQVLVSFEDRGISLPADDEAKDNDSKHSILSDLQNISSKDLLSEEQLAKRKTNKTLTSGTINNEICHLQEENKKLTKHMMCKRCKEMQRNILVLPCTHFCLCEHCSKEVSLCPECWKPIKERVKTYIA</sequence>
<evidence type="ECO:0000256" key="5">
    <source>
        <dbReference type="SAM" id="MobiDB-lite"/>
    </source>
</evidence>
<keyword evidence="2 4" id="KW-0479">Metal-binding</keyword>
<dbReference type="SMART" id="SM00238">
    <property type="entry name" value="BIR"/>
    <property type="match status" value="2"/>
</dbReference>
<dbReference type="Pfam" id="PF13920">
    <property type="entry name" value="zf-C3HC4_3"/>
    <property type="match status" value="1"/>
</dbReference>
<dbReference type="GO" id="GO:0008270">
    <property type="term" value="F:zinc ion binding"/>
    <property type="evidence" value="ECO:0007669"/>
    <property type="project" value="UniProtKB-KW"/>
</dbReference>
<comment type="caution">
    <text evidence="7">The sequence shown here is derived from an EMBL/GenBank/DDBJ whole genome shotgun (WGS) entry which is preliminary data.</text>
</comment>
<feature type="domain" description="RING-type" evidence="6">
    <location>
        <begin position="435"/>
        <end position="469"/>
    </location>
</feature>
<dbReference type="PROSITE" id="PS50089">
    <property type="entry name" value="ZF_RING_2"/>
    <property type="match status" value="1"/>
</dbReference>
<name>A0AAE0VL28_9BIVA</name>
<dbReference type="SUPFAM" id="SSF57924">
    <property type="entry name" value="Inhibitor of apoptosis (IAP) repeat"/>
    <property type="match status" value="2"/>
</dbReference>
<protein>
    <recommendedName>
        <fullName evidence="6">RING-type domain-containing protein</fullName>
    </recommendedName>
</protein>
<gene>
    <name evidence="7" type="ORF">CHS0354_017920</name>
</gene>
<keyword evidence="2 4" id="KW-0863">Zinc-finger</keyword>
<evidence type="ECO:0000256" key="3">
    <source>
        <dbReference type="ARBA" id="ARBA00022833"/>
    </source>
</evidence>
<dbReference type="InterPro" id="IPR013083">
    <property type="entry name" value="Znf_RING/FYVE/PHD"/>
</dbReference>
<keyword evidence="3" id="KW-0862">Zinc</keyword>
<feature type="region of interest" description="Disordered" evidence="5">
    <location>
        <begin position="163"/>
        <end position="183"/>
    </location>
</feature>
<keyword evidence="8" id="KW-1185">Reference proteome</keyword>
<evidence type="ECO:0000256" key="4">
    <source>
        <dbReference type="PROSITE-ProRule" id="PRU00175"/>
    </source>
</evidence>
<accession>A0AAE0VL28</accession>
<dbReference type="InterPro" id="IPR001841">
    <property type="entry name" value="Znf_RING"/>
</dbReference>
<dbReference type="PROSITE" id="PS50143">
    <property type="entry name" value="BIR_REPEAT_2"/>
    <property type="match status" value="2"/>
</dbReference>
<dbReference type="InterPro" id="IPR001370">
    <property type="entry name" value="BIR_rpt"/>
</dbReference>
<dbReference type="PROSITE" id="PS01282">
    <property type="entry name" value="BIR_REPEAT_1"/>
    <property type="match status" value="1"/>
</dbReference>
<dbReference type="CDD" id="cd16649">
    <property type="entry name" value="mRING-HC-C3HC5_CGRF1-like"/>
    <property type="match status" value="1"/>
</dbReference>
<evidence type="ECO:0000313" key="7">
    <source>
        <dbReference type="EMBL" id="KAK3580650.1"/>
    </source>
</evidence>
<dbReference type="Gene3D" id="3.30.40.10">
    <property type="entry name" value="Zinc/RING finger domain, C3HC4 (zinc finger)"/>
    <property type="match status" value="1"/>
</dbReference>
<evidence type="ECO:0000313" key="8">
    <source>
        <dbReference type="Proteomes" id="UP001195483"/>
    </source>
</evidence>
<dbReference type="PANTHER" id="PTHR10044:SF139">
    <property type="entry name" value="DEATH-ASSOCIATED INHIBITOR OF APOPTOSIS 2"/>
    <property type="match status" value="1"/>
</dbReference>
<reference evidence="7" key="1">
    <citation type="journal article" date="2021" name="Genome Biol. Evol.">
        <title>A High-Quality Reference Genome for a Parasitic Bivalve with Doubly Uniparental Inheritance (Bivalvia: Unionida).</title>
        <authorList>
            <person name="Smith C.H."/>
        </authorList>
    </citation>
    <scope>NUCLEOTIDE SEQUENCE</scope>
    <source>
        <strain evidence="7">CHS0354</strain>
    </source>
</reference>
<proteinExistence type="inferred from homology"/>
<dbReference type="AlphaFoldDB" id="A0AAE0VL28"/>